<evidence type="ECO:0000313" key="6">
    <source>
        <dbReference type="EMBL" id="TPX09266.1"/>
    </source>
</evidence>
<evidence type="ECO:0000256" key="2">
    <source>
        <dbReference type="PROSITE-ProRule" id="PRU00192"/>
    </source>
</evidence>
<feature type="compositionally biased region" description="Polar residues" evidence="3">
    <location>
        <begin position="1015"/>
        <end position="1024"/>
    </location>
</feature>
<feature type="compositionally biased region" description="Basic and acidic residues" evidence="3">
    <location>
        <begin position="179"/>
        <end position="192"/>
    </location>
</feature>
<dbReference type="InParanoid" id="A0A507AMT0"/>
<dbReference type="EMBL" id="SKBQ01000006">
    <property type="protein sequence ID" value="TPX09266.1"/>
    <property type="molecule type" value="Genomic_DNA"/>
</dbReference>
<feature type="region of interest" description="Disordered" evidence="3">
    <location>
        <begin position="962"/>
        <end position="1037"/>
    </location>
</feature>
<feature type="region of interest" description="Disordered" evidence="3">
    <location>
        <begin position="567"/>
        <end position="592"/>
    </location>
</feature>
<comment type="caution">
    <text evidence="5">The sequence shown here is derived from an EMBL/GenBank/DDBJ whole genome shotgun (WGS) entry which is preliminary data.</text>
</comment>
<name>A0A507AMT0_9PEZI</name>
<dbReference type="AlphaFoldDB" id="A0A507AMT0"/>
<dbReference type="PROSITE" id="PS50002">
    <property type="entry name" value="SH3"/>
    <property type="match status" value="1"/>
</dbReference>
<accession>A0A507AMT0</accession>
<gene>
    <name evidence="5" type="ORF">E0L32_001473</name>
    <name evidence="6" type="ORF">E0L32_001726</name>
</gene>
<evidence type="ECO:0000313" key="7">
    <source>
        <dbReference type="Proteomes" id="UP000319257"/>
    </source>
</evidence>
<dbReference type="Pfam" id="PF14604">
    <property type="entry name" value="SH3_9"/>
    <property type="match status" value="1"/>
</dbReference>
<keyword evidence="1 2" id="KW-0728">SH3 domain</keyword>
<feature type="region of interest" description="Disordered" evidence="3">
    <location>
        <begin position="306"/>
        <end position="346"/>
    </location>
</feature>
<evidence type="ECO:0000256" key="1">
    <source>
        <dbReference type="ARBA" id="ARBA00022443"/>
    </source>
</evidence>
<dbReference type="InterPro" id="IPR001452">
    <property type="entry name" value="SH3_domain"/>
</dbReference>
<dbReference type="EMBL" id="SKBQ01000006">
    <property type="protein sequence ID" value="TPX09013.1"/>
    <property type="molecule type" value="Genomic_DNA"/>
</dbReference>
<feature type="compositionally biased region" description="Polar residues" evidence="3">
    <location>
        <begin position="334"/>
        <end position="346"/>
    </location>
</feature>
<protein>
    <recommendedName>
        <fullName evidence="4">SH3 domain-containing protein</fullName>
    </recommendedName>
</protein>
<feature type="compositionally biased region" description="Low complexity" evidence="3">
    <location>
        <begin position="435"/>
        <end position="455"/>
    </location>
</feature>
<keyword evidence="7" id="KW-1185">Reference proteome</keyword>
<proteinExistence type="predicted"/>
<dbReference type="OrthoDB" id="5243589at2759"/>
<feature type="compositionally biased region" description="Basic and acidic residues" evidence="3">
    <location>
        <begin position="983"/>
        <end position="1000"/>
    </location>
</feature>
<dbReference type="Gene3D" id="2.30.30.40">
    <property type="entry name" value="SH3 Domains"/>
    <property type="match status" value="1"/>
</dbReference>
<feature type="region of interest" description="Disordered" evidence="3">
    <location>
        <begin position="358"/>
        <end position="502"/>
    </location>
</feature>
<feature type="region of interest" description="Disordered" evidence="3">
    <location>
        <begin position="156"/>
        <end position="192"/>
    </location>
</feature>
<dbReference type="SUPFAM" id="SSF50044">
    <property type="entry name" value="SH3-domain"/>
    <property type="match status" value="1"/>
</dbReference>
<evidence type="ECO:0000256" key="3">
    <source>
        <dbReference type="SAM" id="MobiDB-lite"/>
    </source>
</evidence>
<feature type="region of interest" description="Disordered" evidence="3">
    <location>
        <begin position="810"/>
        <end position="831"/>
    </location>
</feature>
<feature type="domain" description="SH3" evidence="4">
    <location>
        <begin position="901"/>
        <end position="965"/>
    </location>
</feature>
<sequence>MDQAVRDLVVTPFGEIVAKAKVAAGNVAEAGDDAPPQMGKAAQSLQREGERALKKIEPLCVKHLAEYGASFLDELRANGEIAHFRNELNDLLWEFDDYVETDDFDADKFAELQALSRKAAPKIVDILMCMKLQPAPKPEQQQPQQQQAPVIVAAPSSLPQKEDEGVSLAPVISTEDESDAKKPAGKSDPRREIKLVMGARSGPDLGLNGDANEAQNMAVTPRTPHAEAAPGAEVAVVEAIETAAPREGLPEAPDVDPWSIGPAPAVGSPDSDDGDMTRREAVTSRPDSPTIPYAVAVSPTANDFKKRFEPNAPLPALPAPSNRSVREGAATNGRPPTSSGTNGINSTYVVSPLLRAKDARSPTSPSGYSAPPSYNDLVHQSSWPLNGGHGQHQHPAHQHQQQQQQHYNGAAVASMLPSGKQHQHQRRSGEHVLPSDSSSRYSQASSSAAESRGSSVFDHQEQRHTMSSATASPVMPAARTSSLPGYAGGGANGGGQAAGSPRLRMSASFGRFPEYSMPSPALRPHYEEEAEGDGDGVEVVTLSPLRNGADLEPVPTNGIEVDSGLIPVPPQPAGGEGGGGAEGGDAPPPSDVPIREADTNITLESSFFLMRGFCVGARECQRGGMGVKQTRKLGFGGGSAVAAKCKHCSYELEWKQVEADKLGYGEAFIPLKRLRKPDRHLTHHPAETANYVSQDIGFRLRILSKCHLRSKNMEDQNYGCPFCLQQGRTNEESDPTVFFSQKELFAHFARHPRPLPAVPYLTVIEEAEIPDQYRNDYDLHFTKRQPVRSVMEGLGRELSMLPTATAVETVRRSTTGGGGSSSSSKIPPDRHTPLQFAVGARIVGVEFPAKYHGEWAVGWADNVRAPFPADAVKLDEPPALRAAAGDSNATAAGSIKALQGASSLSAVVRWKFAHKDRTADWLKLEKGDVITNIQWAYPGHWCWAGTNSKGRWGIFPQSHIEPNSLMDGDRGKKKGGRAGASAVDHRDDDVRSVSSSERKGSGAGGKLLSRMSVRRTATSSSQETAHPPAPSSRPTFS</sequence>
<feature type="compositionally biased region" description="Gly residues" evidence="3">
    <location>
        <begin position="486"/>
        <end position="497"/>
    </location>
</feature>
<feature type="compositionally biased region" description="Gly residues" evidence="3">
    <location>
        <begin position="574"/>
        <end position="583"/>
    </location>
</feature>
<feature type="region of interest" description="Disordered" evidence="3">
    <location>
        <begin position="246"/>
        <end position="294"/>
    </location>
</feature>
<reference evidence="5 7" key="1">
    <citation type="submission" date="2019-06" db="EMBL/GenBank/DDBJ databases">
        <title>Draft genome sequence of the filamentous fungus Phialemoniopsis curvata isolated from diesel fuel.</title>
        <authorList>
            <person name="Varaljay V.A."/>
            <person name="Lyon W.J."/>
            <person name="Crouch A.L."/>
            <person name="Drake C.E."/>
            <person name="Hollomon J.M."/>
            <person name="Nadeau L.J."/>
            <person name="Nunn H.S."/>
            <person name="Stevenson B.S."/>
            <person name="Bojanowski C.L."/>
            <person name="Crookes-Goodson W.J."/>
        </authorList>
    </citation>
    <scope>NUCLEOTIDE SEQUENCE [LARGE SCALE GENOMIC DNA]</scope>
    <source>
        <strain evidence="5 7">D216</strain>
    </source>
</reference>
<evidence type="ECO:0000313" key="5">
    <source>
        <dbReference type="EMBL" id="TPX09013.1"/>
    </source>
</evidence>
<dbReference type="Proteomes" id="UP000319257">
    <property type="component" value="Unassembled WGS sequence"/>
</dbReference>
<organism evidence="5 7">
    <name type="scientific">Thyridium curvatum</name>
    <dbReference type="NCBI Taxonomy" id="1093900"/>
    <lineage>
        <taxon>Eukaryota</taxon>
        <taxon>Fungi</taxon>
        <taxon>Dikarya</taxon>
        <taxon>Ascomycota</taxon>
        <taxon>Pezizomycotina</taxon>
        <taxon>Sordariomycetes</taxon>
        <taxon>Sordariomycetidae</taxon>
        <taxon>Thyridiales</taxon>
        <taxon>Thyridiaceae</taxon>
        <taxon>Thyridium</taxon>
    </lineage>
</organism>
<dbReference type="RefSeq" id="XP_030990724.1">
    <property type="nucleotide sequence ID" value="XM_031135556.1"/>
</dbReference>
<dbReference type="InterPro" id="IPR036028">
    <property type="entry name" value="SH3-like_dom_sf"/>
</dbReference>
<dbReference type="GeneID" id="41968920"/>
<evidence type="ECO:0000259" key="4">
    <source>
        <dbReference type="PROSITE" id="PS50002"/>
    </source>
</evidence>